<dbReference type="GO" id="GO:0000978">
    <property type="term" value="F:RNA polymerase II cis-regulatory region sequence-specific DNA binding"/>
    <property type="evidence" value="ECO:0007669"/>
    <property type="project" value="TreeGrafter"/>
</dbReference>
<dbReference type="InterPro" id="IPR009057">
    <property type="entry name" value="Homeodomain-like_sf"/>
</dbReference>
<dbReference type="eggNOG" id="KOG0048">
    <property type="taxonomic scope" value="Eukaryota"/>
</dbReference>
<dbReference type="PANTHER" id="PTHR45614:SF218">
    <property type="entry name" value="TRANSCRIPTION FACTOR MYB119-RELATED"/>
    <property type="match status" value="1"/>
</dbReference>
<dbReference type="SUPFAM" id="SSF46689">
    <property type="entry name" value="Homeodomain-like"/>
    <property type="match status" value="1"/>
</dbReference>
<accession>A0A0D2T6S5</accession>
<keyword evidence="10" id="KW-1185">Reference proteome</keyword>
<sequence>MKASMKGDFPKWVVKRNTKVASAALIKGQWTDDEDRKLIRLVKQYGVRKWAQIAESLVGRAGKQCRERWHNHLRPNIKEMQCLASTLCMPLWIEL</sequence>
<dbReference type="Pfam" id="PF13921">
    <property type="entry name" value="Myb_DNA-bind_6"/>
    <property type="match status" value="1"/>
</dbReference>
<dbReference type="PROSITE" id="PS51294">
    <property type="entry name" value="HTH_MYB"/>
    <property type="match status" value="1"/>
</dbReference>
<evidence type="ECO:0000313" key="10">
    <source>
        <dbReference type="Proteomes" id="UP000032304"/>
    </source>
</evidence>
<dbReference type="OMA" id="PNIKEMQ"/>
<dbReference type="FunFam" id="1.10.10.60:FF:000010">
    <property type="entry name" value="Transcriptional activator Myb isoform A"/>
    <property type="match status" value="1"/>
</dbReference>
<dbReference type="PROSITE" id="PS50090">
    <property type="entry name" value="MYB_LIKE"/>
    <property type="match status" value="1"/>
</dbReference>
<keyword evidence="4" id="KW-0238">DNA-binding</keyword>
<feature type="domain" description="Myb-like" evidence="7">
    <location>
        <begin position="22"/>
        <end position="73"/>
    </location>
</feature>
<protein>
    <submittedName>
        <fullName evidence="9">Uncharacterized protein</fullName>
    </submittedName>
</protein>
<dbReference type="CDD" id="cd00167">
    <property type="entry name" value="SANT"/>
    <property type="match status" value="1"/>
</dbReference>
<keyword evidence="2" id="KW-0677">Repeat</keyword>
<evidence type="ECO:0000256" key="4">
    <source>
        <dbReference type="ARBA" id="ARBA00023125"/>
    </source>
</evidence>
<evidence type="ECO:0000259" key="7">
    <source>
        <dbReference type="PROSITE" id="PS50090"/>
    </source>
</evidence>
<dbReference type="GO" id="GO:0005634">
    <property type="term" value="C:nucleus"/>
    <property type="evidence" value="ECO:0007669"/>
    <property type="project" value="UniProtKB-SubCell"/>
</dbReference>
<name>A0A0D2T6S5_GOSRA</name>
<dbReference type="AlphaFoldDB" id="A0A0D2T6S5"/>
<feature type="domain" description="HTH myb-type" evidence="8">
    <location>
        <begin position="22"/>
        <end position="77"/>
    </location>
</feature>
<dbReference type="Gene3D" id="1.10.10.60">
    <property type="entry name" value="Homeodomain-like"/>
    <property type="match status" value="1"/>
</dbReference>
<gene>
    <name evidence="9" type="ORF">B456_011G120200</name>
</gene>
<dbReference type="EMBL" id="CM001750">
    <property type="protein sequence ID" value="KJB71388.1"/>
    <property type="molecule type" value="Genomic_DNA"/>
</dbReference>
<dbReference type="InterPro" id="IPR050560">
    <property type="entry name" value="MYB_TF"/>
</dbReference>
<keyword evidence="6" id="KW-0539">Nucleus</keyword>
<dbReference type="GO" id="GO:0000981">
    <property type="term" value="F:DNA-binding transcription factor activity, RNA polymerase II-specific"/>
    <property type="evidence" value="ECO:0007669"/>
    <property type="project" value="TreeGrafter"/>
</dbReference>
<proteinExistence type="predicted"/>
<evidence type="ECO:0000313" key="9">
    <source>
        <dbReference type="EMBL" id="KJB71388.1"/>
    </source>
</evidence>
<dbReference type="Proteomes" id="UP000032304">
    <property type="component" value="Chromosome 11"/>
</dbReference>
<dbReference type="PANTHER" id="PTHR45614">
    <property type="entry name" value="MYB PROTEIN-RELATED"/>
    <property type="match status" value="1"/>
</dbReference>
<organism evidence="9 10">
    <name type="scientific">Gossypium raimondii</name>
    <name type="common">Peruvian cotton</name>
    <name type="synonym">Gossypium klotzschianum subsp. raimondii</name>
    <dbReference type="NCBI Taxonomy" id="29730"/>
    <lineage>
        <taxon>Eukaryota</taxon>
        <taxon>Viridiplantae</taxon>
        <taxon>Streptophyta</taxon>
        <taxon>Embryophyta</taxon>
        <taxon>Tracheophyta</taxon>
        <taxon>Spermatophyta</taxon>
        <taxon>Magnoliopsida</taxon>
        <taxon>eudicotyledons</taxon>
        <taxon>Gunneridae</taxon>
        <taxon>Pentapetalae</taxon>
        <taxon>rosids</taxon>
        <taxon>malvids</taxon>
        <taxon>Malvales</taxon>
        <taxon>Malvaceae</taxon>
        <taxon>Malvoideae</taxon>
        <taxon>Gossypium</taxon>
    </lineage>
</organism>
<evidence type="ECO:0000256" key="5">
    <source>
        <dbReference type="ARBA" id="ARBA00023163"/>
    </source>
</evidence>
<dbReference type="Gramene" id="KJB71388">
    <property type="protein sequence ID" value="KJB71388"/>
    <property type="gene ID" value="B456_011G120200"/>
</dbReference>
<comment type="subcellular location">
    <subcellularLocation>
        <location evidence="1">Nucleus</location>
    </subcellularLocation>
</comment>
<keyword evidence="3" id="KW-0805">Transcription regulation</keyword>
<keyword evidence="5" id="KW-0804">Transcription</keyword>
<reference evidence="9 10" key="1">
    <citation type="journal article" date="2012" name="Nature">
        <title>Repeated polyploidization of Gossypium genomes and the evolution of spinnable cotton fibres.</title>
        <authorList>
            <person name="Paterson A.H."/>
            <person name="Wendel J.F."/>
            <person name="Gundlach H."/>
            <person name="Guo H."/>
            <person name="Jenkins J."/>
            <person name="Jin D."/>
            <person name="Llewellyn D."/>
            <person name="Showmaker K.C."/>
            <person name="Shu S."/>
            <person name="Udall J."/>
            <person name="Yoo M.J."/>
            <person name="Byers R."/>
            <person name="Chen W."/>
            <person name="Doron-Faigenboim A."/>
            <person name="Duke M.V."/>
            <person name="Gong L."/>
            <person name="Grimwood J."/>
            <person name="Grover C."/>
            <person name="Grupp K."/>
            <person name="Hu G."/>
            <person name="Lee T.H."/>
            <person name="Li J."/>
            <person name="Lin L."/>
            <person name="Liu T."/>
            <person name="Marler B.S."/>
            <person name="Page J.T."/>
            <person name="Roberts A.W."/>
            <person name="Romanel E."/>
            <person name="Sanders W.S."/>
            <person name="Szadkowski E."/>
            <person name="Tan X."/>
            <person name="Tang H."/>
            <person name="Xu C."/>
            <person name="Wang J."/>
            <person name="Wang Z."/>
            <person name="Zhang D."/>
            <person name="Zhang L."/>
            <person name="Ashrafi H."/>
            <person name="Bedon F."/>
            <person name="Bowers J.E."/>
            <person name="Brubaker C.L."/>
            <person name="Chee P.W."/>
            <person name="Das S."/>
            <person name="Gingle A.R."/>
            <person name="Haigler C.H."/>
            <person name="Harker D."/>
            <person name="Hoffmann L.V."/>
            <person name="Hovav R."/>
            <person name="Jones D.C."/>
            <person name="Lemke C."/>
            <person name="Mansoor S."/>
            <person name="ur Rahman M."/>
            <person name="Rainville L.N."/>
            <person name="Rambani A."/>
            <person name="Reddy U.K."/>
            <person name="Rong J.K."/>
            <person name="Saranga Y."/>
            <person name="Scheffler B.E."/>
            <person name="Scheffler J.A."/>
            <person name="Stelly D.M."/>
            <person name="Triplett B.A."/>
            <person name="Van Deynze A."/>
            <person name="Vaslin M.F."/>
            <person name="Waghmare V.N."/>
            <person name="Walford S.A."/>
            <person name="Wright R.J."/>
            <person name="Zaki E.A."/>
            <person name="Zhang T."/>
            <person name="Dennis E.S."/>
            <person name="Mayer K.F."/>
            <person name="Peterson D.G."/>
            <person name="Rokhsar D.S."/>
            <person name="Wang X."/>
            <person name="Schmutz J."/>
        </authorList>
    </citation>
    <scope>NUCLEOTIDE SEQUENCE [LARGE SCALE GENOMIC DNA]</scope>
</reference>
<dbReference type="InterPro" id="IPR017930">
    <property type="entry name" value="Myb_dom"/>
</dbReference>
<dbReference type="InterPro" id="IPR001005">
    <property type="entry name" value="SANT/Myb"/>
</dbReference>
<evidence type="ECO:0000256" key="3">
    <source>
        <dbReference type="ARBA" id="ARBA00023015"/>
    </source>
</evidence>
<dbReference type="STRING" id="29730.A0A0D2T6S5"/>
<dbReference type="SMART" id="SM00717">
    <property type="entry name" value="SANT"/>
    <property type="match status" value="1"/>
</dbReference>
<evidence type="ECO:0000256" key="2">
    <source>
        <dbReference type="ARBA" id="ARBA00022737"/>
    </source>
</evidence>
<evidence type="ECO:0000259" key="8">
    <source>
        <dbReference type="PROSITE" id="PS51294"/>
    </source>
</evidence>
<evidence type="ECO:0000256" key="6">
    <source>
        <dbReference type="ARBA" id="ARBA00023242"/>
    </source>
</evidence>
<evidence type="ECO:0000256" key="1">
    <source>
        <dbReference type="ARBA" id="ARBA00004123"/>
    </source>
</evidence>